<keyword evidence="1" id="KW-0732">Signal</keyword>
<protein>
    <submittedName>
        <fullName evidence="2">Putative secreted protein</fullName>
    </submittedName>
</protein>
<organism evidence="2">
    <name type="scientific">Ixodes ricinus</name>
    <name type="common">Common tick</name>
    <name type="synonym">Acarus ricinus</name>
    <dbReference type="NCBI Taxonomy" id="34613"/>
    <lineage>
        <taxon>Eukaryota</taxon>
        <taxon>Metazoa</taxon>
        <taxon>Ecdysozoa</taxon>
        <taxon>Arthropoda</taxon>
        <taxon>Chelicerata</taxon>
        <taxon>Arachnida</taxon>
        <taxon>Acari</taxon>
        <taxon>Parasitiformes</taxon>
        <taxon>Ixodida</taxon>
        <taxon>Ixodoidea</taxon>
        <taxon>Ixodidae</taxon>
        <taxon>Ixodinae</taxon>
        <taxon>Ixodes</taxon>
    </lineage>
</organism>
<dbReference type="EMBL" id="GIFC01001798">
    <property type="protein sequence ID" value="MXU83881.1"/>
    <property type="molecule type" value="Transcribed_RNA"/>
</dbReference>
<sequence length="78" mass="8361">MTFLPQFPTILALLATNATTKMPSPRPSCTSVEMTVTCPWTKPPSAKSITALTPTPSGESTSGCAVARSFRLFTRTRI</sequence>
<name>A0A6B0U0R6_IXORI</name>
<dbReference type="AlphaFoldDB" id="A0A6B0U0R6"/>
<accession>A0A6B0U0R6</accession>
<reference evidence="2" key="1">
    <citation type="submission" date="2019-12" db="EMBL/GenBank/DDBJ databases">
        <title>An insight into the sialome of adult female Ixodes ricinus ticks feeding for 6 days.</title>
        <authorList>
            <person name="Perner J."/>
            <person name="Ribeiro J.M.C."/>
        </authorList>
    </citation>
    <scope>NUCLEOTIDE SEQUENCE</scope>
    <source>
        <strain evidence="2">Semi-engorged</strain>
        <tissue evidence="2">Salivary glands</tissue>
    </source>
</reference>
<evidence type="ECO:0000313" key="2">
    <source>
        <dbReference type="EMBL" id="MXU83881.1"/>
    </source>
</evidence>
<feature type="chain" id="PRO_5025614064" evidence="1">
    <location>
        <begin position="21"/>
        <end position="78"/>
    </location>
</feature>
<proteinExistence type="predicted"/>
<feature type="signal peptide" evidence="1">
    <location>
        <begin position="1"/>
        <end position="20"/>
    </location>
</feature>
<evidence type="ECO:0000256" key="1">
    <source>
        <dbReference type="SAM" id="SignalP"/>
    </source>
</evidence>